<dbReference type="AlphaFoldDB" id="Q94JA3"/>
<reference evidence="2" key="1">
    <citation type="submission" date="2000-12" db="EMBL/GenBank/DDBJ databases">
        <title>Oryza sativa nipponbare(GA3) genomic DNA, chromosome 1, PAC clone:P0047B08.</title>
        <authorList>
            <person name="Sasaki T."/>
            <person name="Matsumoto T."/>
            <person name="Yamamoto K."/>
        </authorList>
    </citation>
    <scope>NUCLEOTIDE SEQUENCE</scope>
</reference>
<evidence type="ECO:0000256" key="1">
    <source>
        <dbReference type="SAM" id="MobiDB-lite"/>
    </source>
</evidence>
<proteinExistence type="predicted"/>
<sequence>MAGDKTAAPPPPDAAAFSPDGELFAAVSDRRVQVSDGETDEEDAVPPIIYEDKDTDDEESEVDAMETDEESQELGDVTDASEHSDGSDIMTD</sequence>
<protein>
    <submittedName>
        <fullName evidence="2">p0047B08.8 protein</fullName>
    </submittedName>
</protein>
<accession>Q94JA3</accession>
<name>Q94JA3_ORYSJ</name>
<dbReference type="EMBL" id="AP003053">
    <property type="protein sequence ID" value="BAB55685.1"/>
    <property type="molecule type" value="Genomic_DNA"/>
</dbReference>
<gene>
    <name evidence="2" type="primary">P0047B08.8</name>
</gene>
<organism evidence="2">
    <name type="scientific">Oryza sativa subsp. japonica</name>
    <name type="common">Rice</name>
    <dbReference type="NCBI Taxonomy" id="39947"/>
    <lineage>
        <taxon>Eukaryota</taxon>
        <taxon>Viridiplantae</taxon>
        <taxon>Streptophyta</taxon>
        <taxon>Embryophyta</taxon>
        <taxon>Tracheophyta</taxon>
        <taxon>Spermatophyta</taxon>
        <taxon>Magnoliopsida</taxon>
        <taxon>Liliopsida</taxon>
        <taxon>Poales</taxon>
        <taxon>Poaceae</taxon>
        <taxon>BOP clade</taxon>
        <taxon>Oryzoideae</taxon>
        <taxon>Oryzeae</taxon>
        <taxon>Oryzinae</taxon>
        <taxon>Oryza</taxon>
        <taxon>Oryza sativa</taxon>
    </lineage>
</organism>
<feature type="region of interest" description="Disordered" evidence="1">
    <location>
        <begin position="1"/>
        <end position="92"/>
    </location>
</feature>
<feature type="compositionally biased region" description="Acidic residues" evidence="1">
    <location>
        <begin position="53"/>
        <end position="73"/>
    </location>
</feature>
<evidence type="ECO:0000313" key="2">
    <source>
        <dbReference type="EMBL" id="BAB55685.1"/>
    </source>
</evidence>